<dbReference type="EMBL" id="JACAZH010000028">
    <property type="protein sequence ID" value="KAF7340978.1"/>
    <property type="molecule type" value="Genomic_DNA"/>
</dbReference>
<keyword evidence="1" id="KW-0808">Transferase</keyword>
<proteinExistence type="inferred from homology"/>
<dbReference type="GO" id="GO:0031380">
    <property type="term" value="C:nuclear RNA-directed RNA polymerase complex"/>
    <property type="evidence" value="ECO:0007669"/>
    <property type="project" value="TreeGrafter"/>
</dbReference>
<dbReference type="PANTHER" id="PTHR23079:SF14">
    <property type="entry name" value="RNA-DEPENDENT RNA POLYMERASE"/>
    <property type="match status" value="1"/>
</dbReference>
<keyword evidence="4" id="KW-1185">Reference proteome</keyword>
<dbReference type="Proteomes" id="UP000623467">
    <property type="component" value="Unassembled WGS sequence"/>
</dbReference>
<accession>A0A8H7CMR3</accession>
<dbReference type="EC" id="2.7.7.48" evidence="1"/>
<dbReference type="GO" id="GO:0003968">
    <property type="term" value="F:RNA-directed RNA polymerase activity"/>
    <property type="evidence" value="ECO:0007669"/>
    <property type="project" value="UniProtKB-KW"/>
</dbReference>
<comment type="caution">
    <text evidence="3">The sequence shown here is derived from an EMBL/GenBank/DDBJ whole genome shotgun (WGS) entry which is preliminary data.</text>
</comment>
<dbReference type="InterPro" id="IPR057596">
    <property type="entry name" value="RDRP_core"/>
</dbReference>
<feature type="domain" description="RDRP core" evidence="2">
    <location>
        <begin position="168"/>
        <end position="738"/>
    </location>
</feature>
<reference evidence="3" key="1">
    <citation type="submission" date="2020-05" db="EMBL/GenBank/DDBJ databases">
        <title>Mycena genomes resolve the evolution of fungal bioluminescence.</title>
        <authorList>
            <person name="Tsai I.J."/>
        </authorList>
    </citation>
    <scope>NUCLEOTIDE SEQUENCE</scope>
    <source>
        <strain evidence="3">160909Yilan</strain>
    </source>
</reference>
<dbReference type="AlphaFoldDB" id="A0A8H7CMR3"/>
<name>A0A8H7CMR3_9AGAR</name>
<gene>
    <name evidence="3" type="ORF">MSAN_02083200</name>
</gene>
<dbReference type="OrthoDB" id="10055769at2759"/>
<evidence type="ECO:0000259" key="2">
    <source>
        <dbReference type="Pfam" id="PF05183"/>
    </source>
</evidence>
<organism evidence="3 4">
    <name type="scientific">Mycena sanguinolenta</name>
    <dbReference type="NCBI Taxonomy" id="230812"/>
    <lineage>
        <taxon>Eukaryota</taxon>
        <taxon>Fungi</taxon>
        <taxon>Dikarya</taxon>
        <taxon>Basidiomycota</taxon>
        <taxon>Agaricomycotina</taxon>
        <taxon>Agaricomycetes</taxon>
        <taxon>Agaricomycetidae</taxon>
        <taxon>Agaricales</taxon>
        <taxon>Marasmiineae</taxon>
        <taxon>Mycenaceae</taxon>
        <taxon>Mycena</taxon>
    </lineage>
</organism>
<keyword evidence="1 3" id="KW-0696">RNA-directed RNA polymerase</keyword>
<keyword evidence="1" id="KW-0694">RNA-binding</keyword>
<dbReference type="InterPro" id="IPR007855">
    <property type="entry name" value="RDRP"/>
</dbReference>
<dbReference type="PANTHER" id="PTHR23079">
    <property type="entry name" value="RNA-DEPENDENT RNA POLYMERASE"/>
    <property type="match status" value="1"/>
</dbReference>
<sequence length="937" mass="105580">MPLLSQGPVSSRRLARLKALSSPDGSFSLESLFGGRHGTTLPTHIIAHSTEVQTLYDNLGVALGIQWELTRGACTGKWTWEDIAVKMKAIKTKALDGDDTELKQFRINSKVAWQIPDLMRGRIVGEPRDLALWNEGLLDEYWEGQTNYYGGRIEYPLRLKKSDDPDRPYEIVLEKPQKGRSFRFARDLGSSSILHLSIPPQLVRAEGDGIRRFLAQRFILNGRVYIPIPPKDTTSVYLIQTDQNYERQSMGWYGDKRRLSFDHFIQRHNPPELNSQQPFAKYTARFALGWNGEGKPPAEKIMTDGCGFMNRSALLLIRKRVGYDRLPTAVQGRIGGAKGLWTLHPDDLDEKPKIWIRDSQLKIKLSDDHRVHRIFDLLRASRPSPTESRERLSEQSILCLSHNGIPDDVLSSLLVEGLEATVKPLLDWAPGTAVSLWRAIDRAGNVDGTRVQRIAGGQESCSCRSARDKVGGPMSLHERAMELIQAGFHPEACEYLYKKLKLVVNNEINTVIEKYRISLPESTASEAFVIPDPSGRLKPNQIYYRSSNPMKDPTTQTLFQILEGDVIVSFSFFPSEYPLSGRYPMRLPCDLQMVTAVDIPELYNWPDVIIASTAGQHSLLSLLSGGDYDGDTVVFIWLKEFCEKFGANKPLTTAPKDLMDNFHQEVKTVVQVGHELRGLSPEDSQLAFQEYLLKGLRDSQVGLYSYFHENAIWRHGYGHVESIKMAYIGNILLDAGKTDPKQIIGQGRVILRGSPFSKFYTKPGKAKRDKLLAEYEAKLPKSFTGFKKDDDLLKPYKYLQAKAQEHTVWSVVFKSDLEEIERHVRDGAFEVYKRIYSLPKEERAKRAAIVLSAQEKFTEPVPNIQLVFPEELEQVKASYAYSLTAGDSFGFSVAFGTLCSIKAKAGTGGDGSEFAVIRRVEVDLSLCLAGDIGRRRL</sequence>
<dbReference type="GO" id="GO:0003723">
    <property type="term" value="F:RNA binding"/>
    <property type="evidence" value="ECO:0007669"/>
    <property type="project" value="UniProtKB-KW"/>
</dbReference>
<dbReference type="GO" id="GO:0030422">
    <property type="term" value="P:siRNA processing"/>
    <property type="evidence" value="ECO:0007669"/>
    <property type="project" value="TreeGrafter"/>
</dbReference>
<comment type="catalytic activity">
    <reaction evidence="1">
        <text>RNA(n) + a ribonucleoside 5'-triphosphate = RNA(n+1) + diphosphate</text>
        <dbReference type="Rhea" id="RHEA:21248"/>
        <dbReference type="Rhea" id="RHEA-COMP:14527"/>
        <dbReference type="Rhea" id="RHEA-COMP:17342"/>
        <dbReference type="ChEBI" id="CHEBI:33019"/>
        <dbReference type="ChEBI" id="CHEBI:61557"/>
        <dbReference type="ChEBI" id="CHEBI:140395"/>
        <dbReference type="EC" id="2.7.7.48"/>
    </reaction>
</comment>
<dbReference type="Pfam" id="PF05183">
    <property type="entry name" value="RdRP"/>
    <property type="match status" value="1"/>
</dbReference>
<protein>
    <recommendedName>
        <fullName evidence="1">RNA-dependent RNA polymerase</fullName>
        <ecNumber evidence="1">2.7.7.48</ecNumber>
    </recommendedName>
</protein>
<evidence type="ECO:0000256" key="1">
    <source>
        <dbReference type="RuleBase" id="RU363098"/>
    </source>
</evidence>
<keyword evidence="1" id="KW-0548">Nucleotidyltransferase</keyword>
<comment type="similarity">
    <text evidence="1">Belongs to the RdRP family.</text>
</comment>
<evidence type="ECO:0000313" key="3">
    <source>
        <dbReference type="EMBL" id="KAF7340978.1"/>
    </source>
</evidence>
<evidence type="ECO:0000313" key="4">
    <source>
        <dbReference type="Proteomes" id="UP000623467"/>
    </source>
</evidence>